<evidence type="ECO:0000256" key="3">
    <source>
        <dbReference type="PROSITE-ProRule" id="PRU00221"/>
    </source>
</evidence>
<dbReference type="AlphaFoldDB" id="A0A1A5ZZG4"/>
<dbReference type="Gene3D" id="2.130.10.10">
    <property type="entry name" value="YVTN repeat-like/Quinoprotein amine dehydrogenase"/>
    <property type="match status" value="1"/>
</dbReference>
<accession>A0A1A5ZZG4</accession>
<dbReference type="InterPro" id="IPR036322">
    <property type="entry name" value="WD40_repeat_dom_sf"/>
</dbReference>
<dbReference type="InterPro" id="IPR001680">
    <property type="entry name" value="WD40_rpt"/>
</dbReference>
<dbReference type="InterPro" id="IPR050505">
    <property type="entry name" value="WDR55/POC1"/>
</dbReference>
<evidence type="ECO:0000256" key="1">
    <source>
        <dbReference type="ARBA" id="ARBA00022574"/>
    </source>
</evidence>
<feature type="repeat" description="WD" evidence="3">
    <location>
        <begin position="164"/>
        <end position="206"/>
    </location>
</feature>
<dbReference type="SMART" id="SM00320">
    <property type="entry name" value="WD40"/>
    <property type="match status" value="3"/>
</dbReference>
<proteinExistence type="predicted"/>
<dbReference type="OrthoDB" id="1932312at2759"/>
<dbReference type="PANTHER" id="PTHR44019:SF8">
    <property type="entry name" value="POC1 CENTRIOLAR PROTEIN HOMOLOG"/>
    <property type="match status" value="1"/>
</dbReference>
<dbReference type="VEuPathDB" id="FungiDB:I303_06757"/>
<dbReference type="Pfam" id="PF00400">
    <property type="entry name" value="WD40"/>
    <property type="match status" value="2"/>
</dbReference>
<reference evidence="4" key="1">
    <citation type="submission" date="2013-07" db="EMBL/GenBank/DDBJ databases">
        <title>The Genome Sequence of Cryptococcus dejecticola CBS10117.</title>
        <authorList>
            <consortium name="The Broad Institute Genome Sequencing Platform"/>
            <person name="Cuomo C."/>
            <person name="Litvintseva A."/>
            <person name="Chen Y."/>
            <person name="Heitman J."/>
            <person name="Sun S."/>
            <person name="Springer D."/>
            <person name="Dromer F."/>
            <person name="Young S.K."/>
            <person name="Zeng Q."/>
            <person name="Gargeya S."/>
            <person name="Fitzgerald M."/>
            <person name="Abouelleil A."/>
            <person name="Alvarado L."/>
            <person name="Berlin A.M."/>
            <person name="Chapman S.B."/>
            <person name="Dewar J."/>
            <person name="Goldberg J."/>
            <person name="Griggs A."/>
            <person name="Gujja S."/>
            <person name="Hansen M."/>
            <person name="Howarth C."/>
            <person name="Imamovic A."/>
            <person name="Larimer J."/>
            <person name="McCowan C."/>
            <person name="Murphy C."/>
            <person name="Pearson M."/>
            <person name="Priest M."/>
            <person name="Roberts A."/>
            <person name="Saif S."/>
            <person name="Shea T."/>
            <person name="Sykes S."/>
            <person name="Wortman J."/>
            <person name="Nusbaum C."/>
            <person name="Birren B."/>
        </authorList>
    </citation>
    <scope>NUCLEOTIDE SEQUENCE [LARGE SCALE GENOMIC DNA]</scope>
    <source>
        <strain evidence="4">CBS 10117</strain>
    </source>
</reference>
<sequence length="466" mass="51674">MPAGCIHTQTLIAHYLAQEYPSVLPSFLAASRIPPPDLTRPPVPDLRTLVEDYISQQLVKDLSDAHIEQDVEKADDGSWRGWTPTDIVKVPLAPEVKLSGIKRSLEGISAMNLLTVGVASVPKRVFDTTSASYRASFEPKIVTTSVDKSLRIIDYRTGEVEEVLEPHKAAILSFAIHPQNSRYLLTGSMDGTAQLIDLITSKTLQSFKSTKFVVRVAFSPDGHFMATASYDHNIVIYAAVTPAAPPPPDEDDMPLDETDDYLLACEPELRYEEVRRIKVDSNPEAILFHPRSTWLMYTLRSSHLLYYVDLANEWEVKTKSFNPHPMDTHVSFSVLNMALHPSSKIIACQTGDHRGNTGERILLYGVEPDETERLAVLWTGCEGDDFVLPRMSWLPDGSGLITTTPNGYLNLIALSGETRSSVKVHGAVNLGQASSEVVRDCVTVPTEDGDWEVISVGYDRQVRISR</sequence>
<name>A0A1A5ZZG4_9TREE</name>
<keyword evidence="2" id="KW-0677">Repeat</keyword>
<evidence type="ECO:0000313" key="4">
    <source>
        <dbReference type="EMBL" id="OBR83198.1"/>
    </source>
</evidence>
<dbReference type="SUPFAM" id="SSF50978">
    <property type="entry name" value="WD40 repeat-like"/>
    <property type="match status" value="1"/>
</dbReference>
<evidence type="ECO:0000256" key="2">
    <source>
        <dbReference type="ARBA" id="ARBA00022737"/>
    </source>
</evidence>
<dbReference type="PANTHER" id="PTHR44019">
    <property type="entry name" value="WD REPEAT-CONTAINING PROTEIN 55"/>
    <property type="match status" value="1"/>
</dbReference>
<dbReference type="EMBL" id="KI894034">
    <property type="protein sequence ID" value="OBR83198.1"/>
    <property type="molecule type" value="Genomic_DNA"/>
</dbReference>
<protein>
    <submittedName>
        <fullName evidence="4">Uncharacterized protein</fullName>
    </submittedName>
</protein>
<dbReference type="PROSITE" id="PS50082">
    <property type="entry name" value="WD_REPEATS_2"/>
    <property type="match status" value="1"/>
</dbReference>
<dbReference type="STRING" id="1296121.A0A1A5ZZG4"/>
<dbReference type="InterPro" id="IPR015943">
    <property type="entry name" value="WD40/YVTN_repeat-like_dom_sf"/>
</dbReference>
<organism evidence="4">
    <name type="scientific">Kwoniella dejecticola CBS 10117</name>
    <dbReference type="NCBI Taxonomy" id="1296121"/>
    <lineage>
        <taxon>Eukaryota</taxon>
        <taxon>Fungi</taxon>
        <taxon>Dikarya</taxon>
        <taxon>Basidiomycota</taxon>
        <taxon>Agaricomycotina</taxon>
        <taxon>Tremellomycetes</taxon>
        <taxon>Tremellales</taxon>
        <taxon>Cryptococcaceae</taxon>
        <taxon>Kwoniella</taxon>
    </lineage>
</organism>
<keyword evidence="1 3" id="KW-0853">WD repeat</keyword>
<gene>
    <name evidence="4" type="ORF">I303_06757</name>
</gene>